<reference evidence="11" key="1">
    <citation type="submission" date="2017-06" db="EMBL/GenBank/DDBJ databases">
        <authorList>
            <person name="Varghese N."/>
            <person name="Submissions S."/>
        </authorList>
    </citation>
    <scope>NUCLEOTIDE SEQUENCE [LARGE SCALE GENOMIC DNA]</scope>
    <source>
        <strain evidence="11">DSM 15668</strain>
    </source>
</reference>
<evidence type="ECO:0000256" key="8">
    <source>
        <dbReference type="ARBA" id="ARBA00023118"/>
    </source>
</evidence>
<dbReference type="Proteomes" id="UP000198405">
    <property type="component" value="Unassembled WGS sequence"/>
</dbReference>
<evidence type="ECO:0000256" key="5">
    <source>
        <dbReference type="ARBA" id="ARBA00022759"/>
    </source>
</evidence>
<comment type="similarity">
    <text evidence="2 9">Belongs to the CRISPR-associated endoribonuclease Cas2 protein family.</text>
</comment>
<feature type="binding site" evidence="9">
    <location>
        <position position="17"/>
    </location>
    <ligand>
        <name>Mg(2+)</name>
        <dbReference type="ChEBI" id="CHEBI:18420"/>
        <note>catalytic</note>
    </ligand>
</feature>
<evidence type="ECO:0000256" key="6">
    <source>
        <dbReference type="ARBA" id="ARBA00022801"/>
    </source>
</evidence>
<evidence type="ECO:0000313" key="10">
    <source>
        <dbReference type="EMBL" id="SNR63114.1"/>
    </source>
</evidence>
<dbReference type="PANTHER" id="PTHR34405:SF3">
    <property type="entry name" value="CRISPR-ASSOCIATED ENDORIBONUCLEASE CAS2 3"/>
    <property type="match status" value="1"/>
</dbReference>
<evidence type="ECO:0000313" key="11">
    <source>
        <dbReference type="Proteomes" id="UP000198405"/>
    </source>
</evidence>
<dbReference type="GO" id="GO:0051607">
    <property type="term" value="P:defense response to virus"/>
    <property type="evidence" value="ECO:0007669"/>
    <property type="project" value="UniProtKB-UniRule"/>
</dbReference>
<evidence type="ECO:0000256" key="7">
    <source>
        <dbReference type="ARBA" id="ARBA00022842"/>
    </source>
</evidence>
<comment type="subunit">
    <text evidence="9">Homodimer, forms a heterotetramer with a Cas1 homodimer.</text>
</comment>
<gene>
    <name evidence="9" type="primary">cas2</name>
    <name evidence="10" type="ORF">SAMN06265340_101311</name>
</gene>
<evidence type="ECO:0000256" key="4">
    <source>
        <dbReference type="ARBA" id="ARBA00022723"/>
    </source>
</evidence>
<comment type="function">
    <text evidence="9">CRISPR (clustered regularly interspaced short palindromic repeat), is an adaptive immune system that provides protection against mobile genetic elements (viruses, transposable elements and conjugative plasmids). CRISPR clusters contain sequences complementary to antecedent mobile elements and target invading nucleic acids. CRISPR clusters are transcribed and processed into CRISPR RNA (crRNA). Functions as a ssRNA-specific endoribonuclease. Involved in the integration of spacer DNA into the CRISPR cassette.</text>
</comment>
<evidence type="ECO:0000256" key="9">
    <source>
        <dbReference type="HAMAP-Rule" id="MF_01471"/>
    </source>
</evidence>
<dbReference type="SUPFAM" id="SSF143430">
    <property type="entry name" value="TTP0101/SSO1404-like"/>
    <property type="match status" value="1"/>
</dbReference>
<keyword evidence="11" id="KW-1185">Reference proteome</keyword>
<keyword evidence="7 9" id="KW-0460">Magnesium</keyword>
<sequence length="106" mass="12928">MKYKFSNRITTYIIIYDILSDDVRGWVSLANRRRAKISRILLEYGMRTQKSVFELEITSKKEFSRMIKRLEKTMNKHDKVYIYPIDSKNKKKIKRLGYEIETDFFF</sequence>
<dbReference type="Pfam" id="PF09827">
    <property type="entry name" value="CRISPR_Cas2"/>
    <property type="match status" value="1"/>
</dbReference>
<keyword evidence="6 9" id="KW-0378">Hydrolase</keyword>
<dbReference type="RefSeq" id="WP_089322336.1">
    <property type="nucleotide sequence ID" value="NZ_FZOB01000001.1"/>
</dbReference>
<evidence type="ECO:0000256" key="1">
    <source>
        <dbReference type="ARBA" id="ARBA00001946"/>
    </source>
</evidence>
<keyword evidence="3 9" id="KW-0540">Nuclease</keyword>
<dbReference type="GO" id="GO:0046872">
    <property type="term" value="F:metal ion binding"/>
    <property type="evidence" value="ECO:0007669"/>
    <property type="project" value="UniProtKB-UniRule"/>
</dbReference>
<dbReference type="Gene3D" id="3.30.70.240">
    <property type="match status" value="1"/>
</dbReference>
<dbReference type="GO" id="GO:0004521">
    <property type="term" value="F:RNA endonuclease activity"/>
    <property type="evidence" value="ECO:0007669"/>
    <property type="project" value="InterPro"/>
</dbReference>
<keyword evidence="4 9" id="KW-0479">Metal-binding</keyword>
<evidence type="ECO:0000256" key="3">
    <source>
        <dbReference type="ARBA" id="ARBA00022722"/>
    </source>
</evidence>
<dbReference type="GO" id="GO:0016787">
    <property type="term" value="F:hydrolase activity"/>
    <property type="evidence" value="ECO:0007669"/>
    <property type="project" value="UniProtKB-KW"/>
</dbReference>
<dbReference type="OrthoDB" id="9798176at2"/>
<dbReference type="CDD" id="cd09725">
    <property type="entry name" value="Cas2_I_II_III"/>
    <property type="match status" value="1"/>
</dbReference>
<dbReference type="PANTHER" id="PTHR34405">
    <property type="entry name" value="CRISPR-ASSOCIATED ENDORIBONUCLEASE CAS2"/>
    <property type="match status" value="1"/>
</dbReference>
<dbReference type="NCBIfam" id="TIGR01573">
    <property type="entry name" value="cas2"/>
    <property type="match status" value="1"/>
</dbReference>
<dbReference type="EC" id="3.1.-.-" evidence="9"/>
<accession>A0A238XXQ1</accession>
<proteinExistence type="inferred from homology"/>
<keyword evidence="5 9" id="KW-0255">Endonuclease</keyword>
<dbReference type="HAMAP" id="MF_01471">
    <property type="entry name" value="Cas2"/>
    <property type="match status" value="1"/>
</dbReference>
<dbReference type="InterPro" id="IPR021127">
    <property type="entry name" value="CRISPR_associated_Cas2"/>
</dbReference>
<dbReference type="GO" id="GO:0043571">
    <property type="term" value="P:maintenance of CRISPR repeat elements"/>
    <property type="evidence" value="ECO:0007669"/>
    <property type="project" value="UniProtKB-UniRule"/>
</dbReference>
<protein>
    <recommendedName>
        <fullName evidence="9">CRISPR-associated endoribonuclease Cas2</fullName>
        <ecNumber evidence="9">3.1.-.-</ecNumber>
    </recommendedName>
</protein>
<name>A0A238XXQ1_9BACT</name>
<comment type="cofactor">
    <cofactor evidence="1 9">
        <name>Mg(2+)</name>
        <dbReference type="ChEBI" id="CHEBI:18420"/>
    </cofactor>
</comment>
<dbReference type="InterPro" id="IPR019199">
    <property type="entry name" value="Virulence_VapD/CRISPR_Cas2"/>
</dbReference>
<dbReference type="EMBL" id="FZOB01000001">
    <property type="protein sequence ID" value="SNR63114.1"/>
    <property type="molecule type" value="Genomic_DNA"/>
</dbReference>
<evidence type="ECO:0000256" key="2">
    <source>
        <dbReference type="ARBA" id="ARBA00009959"/>
    </source>
</evidence>
<keyword evidence="8 9" id="KW-0051">Antiviral defense</keyword>
<dbReference type="AlphaFoldDB" id="A0A238XXQ1"/>
<organism evidence="10 11">
    <name type="scientific">Desulfurobacterium atlanticum</name>
    <dbReference type="NCBI Taxonomy" id="240169"/>
    <lineage>
        <taxon>Bacteria</taxon>
        <taxon>Pseudomonadati</taxon>
        <taxon>Aquificota</taxon>
        <taxon>Aquificia</taxon>
        <taxon>Desulfurobacteriales</taxon>
        <taxon>Desulfurobacteriaceae</taxon>
        <taxon>Desulfurobacterium</taxon>
    </lineage>
</organism>